<dbReference type="KEGG" id="ecm:EcSMS35_3188"/>
<organism evidence="1 2">
    <name type="scientific">Escherichia coli (strain SMS-3-5 / SECEC)</name>
    <dbReference type="NCBI Taxonomy" id="439855"/>
    <lineage>
        <taxon>Bacteria</taxon>
        <taxon>Pseudomonadati</taxon>
        <taxon>Pseudomonadota</taxon>
        <taxon>Gammaproteobacteria</taxon>
        <taxon>Enterobacterales</taxon>
        <taxon>Enterobacteriaceae</taxon>
        <taxon>Escherichia</taxon>
    </lineage>
</organism>
<proteinExistence type="predicted"/>
<dbReference type="Proteomes" id="UP000007011">
    <property type="component" value="Chromosome"/>
</dbReference>
<dbReference type="EMBL" id="CP000970">
    <property type="protein sequence ID" value="ACB16274.1"/>
    <property type="molecule type" value="Genomic_DNA"/>
</dbReference>
<dbReference type="HOGENOM" id="CLU_3135661_0_0_6"/>
<evidence type="ECO:0000313" key="1">
    <source>
        <dbReference type="EMBL" id="ACB16274.1"/>
    </source>
</evidence>
<sequence length="49" mass="5886">MYFNDFRVIAFLLLKLRAHIIHNNIPGIIKLIKEDSYHCIFAPHYRSGW</sequence>
<evidence type="ECO:0000313" key="2">
    <source>
        <dbReference type="Proteomes" id="UP000007011"/>
    </source>
</evidence>
<dbReference type="AlphaFoldDB" id="B1LE84"/>
<protein>
    <submittedName>
        <fullName evidence="1">Uncharacterized protein</fullName>
    </submittedName>
</protein>
<name>B1LE84_ECOSM</name>
<reference evidence="1 2" key="1">
    <citation type="journal article" date="2008" name="J. Bacteriol.">
        <title>Insights into the environmental resistance gene pool from the genome sequence of the multidrug-resistant environmental isolate Escherichia coli SMS-3-5.</title>
        <authorList>
            <person name="Fricke W.F."/>
            <person name="Wright M.S."/>
            <person name="Lindell A.H."/>
            <person name="Harkins D.M."/>
            <person name="Baker-Austin C."/>
            <person name="Ravel J."/>
            <person name="Stepanauskas R."/>
        </authorList>
    </citation>
    <scope>NUCLEOTIDE SEQUENCE [LARGE SCALE GENOMIC DNA]</scope>
    <source>
        <strain evidence="2">SMS-3-5 / SECEC</strain>
    </source>
</reference>
<accession>B1LE84</accession>
<gene>
    <name evidence="1" type="ordered locus">EcSMS35_3188</name>
</gene>